<accession>A0A8B6GPX4</accession>
<gene>
    <name evidence="2" type="ORF">MGAL_10B022348</name>
</gene>
<dbReference type="Pfam" id="PF14214">
    <property type="entry name" value="Helitron_like_N"/>
    <property type="match status" value="1"/>
</dbReference>
<evidence type="ECO:0000313" key="3">
    <source>
        <dbReference type="Proteomes" id="UP000596742"/>
    </source>
</evidence>
<comment type="caution">
    <text evidence="2">The sequence shown here is derived from an EMBL/GenBank/DDBJ whole genome shotgun (WGS) entry which is preliminary data.</text>
</comment>
<name>A0A8B6GPX4_MYTGA</name>
<dbReference type="OrthoDB" id="6153859at2759"/>
<evidence type="ECO:0000259" key="1">
    <source>
        <dbReference type="Pfam" id="PF14214"/>
    </source>
</evidence>
<reference evidence="2" key="1">
    <citation type="submission" date="2018-11" db="EMBL/GenBank/DDBJ databases">
        <authorList>
            <person name="Alioto T."/>
            <person name="Alioto T."/>
        </authorList>
    </citation>
    <scope>NUCLEOTIDE SEQUENCE</scope>
</reference>
<protein>
    <recommendedName>
        <fullName evidence="1">Helitron helicase-like domain-containing protein</fullName>
    </recommendedName>
</protein>
<dbReference type="AlphaFoldDB" id="A0A8B6GPX4"/>
<sequence length="269" mass="31446">MSVENRFARDTNYIFFSQYLTEVNSVISNVQISLRKQCPFSKEGKKVTREMLCNKETLKELFKEDEAIKYLKPIRGTPPYWQSSQKDIFAMIRQLGVPTLFCSFSSADFRWSEIVNTIFKQQGDIRNNENMTWDEKCKVLCSNPVTALNYIGYDKYQFVRPNHLEQALVYLKDKNVWYKDVAINDEWINPMPEVNDDQVVTDESDSDFELVGNKKIQKDEFENMSKSLKVGNEREVESEQYSYIDDRLRGVQLDTCLQPADIGQEALDL</sequence>
<dbReference type="EMBL" id="UYJE01008796">
    <property type="protein sequence ID" value="VDI67278.1"/>
    <property type="molecule type" value="Genomic_DNA"/>
</dbReference>
<dbReference type="Proteomes" id="UP000596742">
    <property type="component" value="Unassembled WGS sequence"/>
</dbReference>
<evidence type="ECO:0000313" key="2">
    <source>
        <dbReference type="EMBL" id="VDI67278.1"/>
    </source>
</evidence>
<keyword evidence="3" id="KW-1185">Reference proteome</keyword>
<organism evidence="2 3">
    <name type="scientific">Mytilus galloprovincialis</name>
    <name type="common">Mediterranean mussel</name>
    <dbReference type="NCBI Taxonomy" id="29158"/>
    <lineage>
        <taxon>Eukaryota</taxon>
        <taxon>Metazoa</taxon>
        <taxon>Spiralia</taxon>
        <taxon>Lophotrochozoa</taxon>
        <taxon>Mollusca</taxon>
        <taxon>Bivalvia</taxon>
        <taxon>Autobranchia</taxon>
        <taxon>Pteriomorphia</taxon>
        <taxon>Mytilida</taxon>
        <taxon>Mytiloidea</taxon>
        <taxon>Mytilidae</taxon>
        <taxon>Mytilinae</taxon>
        <taxon>Mytilus</taxon>
    </lineage>
</organism>
<proteinExistence type="predicted"/>
<feature type="domain" description="Helitron helicase-like" evidence="1">
    <location>
        <begin position="5"/>
        <end position="125"/>
    </location>
</feature>
<dbReference type="InterPro" id="IPR025476">
    <property type="entry name" value="Helitron_helicase-like"/>
</dbReference>